<dbReference type="PANTHER" id="PTHR21725:SF1">
    <property type="entry name" value="E3 UBIQUITIN-PROTEIN LIGASE UBR4"/>
    <property type="match status" value="1"/>
</dbReference>
<dbReference type="Pfam" id="PF24079">
    <property type="entry name" value="UBR4"/>
    <property type="match status" value="1"/>
</dbReference>
<sequence length="2161" mass="244437">MSKHTVLIFLGTTTNYFLENTFRLVYSLVRPEKYEKSVDKDRTNKAGSLKDLKLDGFQDVLCSYISNPQTTFIRRYARRLFLHLCGSKTHYYSVRDSWQFSNEVRRLYKLVNKSGFQNLMPYDRSVKLVKCLSILSEVASARPRNWQKYCLKHVEFLPFLLSAVFYFGEESTIQSLKLLSLAFFTGRDFGHSTQKTEVVDAGSSSKKIGSQTLDSKKKRKGDDGNENVSDKAFMDMEQAVEIFSDKDGHALKQFIDSFLLEWNSASIRFEAKCVLYGIWLHGKTSFKKFMLTTLLQKVKFLPMYGQNIGECVELITWLLGKETDGSIKQIDAEFQNCCLTYDVVSCLFETLHLQNELLANHPNSRIYNTLSSLVEFDGYYLESEPCVACSCPEVPYSRMKLESLKSESKFTDNSIIVKCTGSYTIQTVTMNVHDARKSKSVKVLNLYYNNRPVSDLSELKNNWSLWKRAKSCHLAFNQTELKVEFAIPITACNFMIELDSFYENLQASSLESLQCPRCSRSVTDKHGLCNNCHENAYQCRQCRNINYENLDSFLCNECGYSKYGRFEFNFMAKQSFYFDKMENDEDMRKGLVAIEAESENAHRRYQQLVGFKKPLLKLISSIGEHEIDPQQKDTVQQMMVSLPGPSCKINRKIALIGVLYSEKCKLAFDSVSKSVQTLQGLRRVLMNYLYEKNNDDAVTVARLAVFRSPSNCYGCATAFVTQSMELLQVLSKYASCKRQLVGAGILSEIFENNLHQGPKTARVQARAVLCSLSEGDSKAVAELNDLIQKKVMYCLEHHRSMDIALATREELFLLSETCALVDEFWETRLRVAFQLLFSSIKVGAKNPSISDQVILPCLRIISQACTPPKTDVSEKEQGFEKTVLQSKAESTVKSSISLDYFPGGVKPLSDGSEKQWDDIQKSQDVPLLSYSEWERGASYLDFVRRQYKVSVAVKVKSQKARQDPHKSDYLALKYLLKWKRRSCRRTGKSNFSTFALGSWISDLILSACSQSIRLEVCTLISLLCPQDSPRRFQLLNLLLSLLPATLTVGESAGEYFELFFKMIDPEAARLFLTARGCLTTHCELIAQEVGNVNSLERSLNIDISQGFILYKLIELLNKFLEVPNIRLRFMKDELLSQVLEALLVIRGLIVQKTKLISDCNRLLKDLLDGLMLESAGNKRQFIHACISGLHNHVKEKKGRTKLFILEQLRNLICPTKPEPVYLLILNKAHTQEEFIRGSMTKNPYSSIDIGPLMRDVKNKICHQLELFGLLEDDYGMELLVAGNIVSLDLSISQVYEQVWKKYHSQSQCKLSSASAPSSASFMSSRDYPPMTVTYRLQGLDGEATEPMIKELEEEREESQDPEVEFAIAGAVRECCGLEVILSMIQNLGDDELKSNHEELASVLSLLMYCCKIRENRCALLRLGALGMLLERARRAFSLDAMEPAKDILLIVESLTMEANESDIGITESVRTASNGESGAGEQAKKIVLMFLERLDDHCCIKKSNKQHQNNEMVARILPYLTYGETEAMEALIQHFDPCLHDWFEFDRLQKEYEQNPEVESLALRAAKQRSDVENFVRVSESLKTSYCGERLKDIILEKGITEVSVQYLRECFAIVGQAGYRSSPEWINGLKRPSVPFILSMLRGLAKGHFATQKCIDDGGILPHLHALEGVPGENEIGAKAENLLDTLADEDDGHGFLREKVNELRHATRDEKRRLALRRREEVLQDLRMRREFASDGGERIVVSPPAIEGLDDVEEEEDGLACMVCREGYNLRPNDMMGVYSYSKRVNLGAAASSTTGRGECVYTTVSHFNIIHFQCHQEAKRADAALRIPKKEWEGATLRNNETLCNSIFPIKGPCVTMAQYVRYVDQHWDNLIALGRADGSRLRLVTYDIVLMLARFATGASFSTDSKGGGRESNARFLPFMIQMASHLLDQGSSTTQQRQAMAKSVATYLSFSPPPGSPTRPSTSVSPSRSSFATSDDTVQFMMVNSLLSESYESWCRHRILFLQRGMYHAYMQHRYGRSALRFPDAAAPLSRTYECSSADTDDGHKVFGVLQPMLVYTGLIEQLQRFFKLSKGAKETGDGLSGGIERWEVTMKEKLLDVKEMVSFAKELLSWLEDMTSAADLQEAFDVMGALGDALSGEFSSCEDFVRAAISSGSS</sequence>
<dbReference type="GO" id="GO:0005829">
    <property type="term" value="C:cytosol"/>
    <property type="evidence" value="ECO:0007669"/>
    <property type="project" value="TreeGrafter"/>
</dbReference>
<feature type="compositionally biased region" description="Polar residues" evidence="2">
    <location>
        <begin position="200"/>
        <end position="213"/>
    </location>
</feature>
<keyword evidence="1" id="KW-0479">Metal-binding</keyword>
<feature type="domain" description="E3 ubiquitin ligase UBR4 C-terminal" evidence="3">
    <location>
        <begin position="1239"/>
        <end position="2135"/>
    </location>
</feature>
<proteinExistence type="inferred from homology"/>
<organism evidence="5 6">
    <name type="scientific">Vanilla planifolia</name>
    <name type="common">Vanilla</name>
    <dbReference type="NCBI Taxonomy" id="51239"/>
    <lineage>
        <taxon>Eukaryota</taxon>
        <taxon>Viridiplantae</taxon>
        <taxon>Streptophyta</taxon>
        <taxon>Embryophyta</taxon>
        <taxon>Tracheophyta</taxon>
        <taxon>Spermatophyta</taxon>
        <taxon>Magnoliopsida</taxon>
        <taxon>Liliopsida</taxon>
        <taxon>Asparagales</taxon>
        <taxon>Orchidaceae</taxon>
        <taxon>Vanilloideae</taxon>
        <taxon>Vanilleae</taxon>
        <taxon>Vanilla</taxon>
    </lineage>
</organism>
<protein>
    <recommendedName>
        <fullName evidence="7">Auxin transport protein BIG</fullName>
    </recommendedName>
</protein>
<dbReference type="GO" id="GO:0009926">
    <property type="term" value="P:auxin polar transport"/>
    <property type="evidence" value="ECO:0007669"/>
    <property type="project" value="TreeGrafter"/>
</dbReference>
<dbReference type="InterPro" id="IPR056530">
    <property type="entry name" value="UBR4-like_dom"/>
</dbReference>
<dbReference type="GO" id="GO:0009506">
    <property type="term" value="C:plasmodesma"/>
    <property type="evidence" value="ECO:0007669"/>
    <property type="project" value="TreeGrafter"/>
</dbReference>
<name>A0A835Q5D4_VANPL</name>
<dbReference type="PROSITE" id="PS52043">
    <property type="entry name" value="UBR4_E3"/>
    <property type="match status" value="1"/>
</dbReference>
<evidence type="ECO:0000259" key="3">
    <source>
        <dbReference type="Pfam" id="PF13764"/>
    </source>
</evidence>
<dbReference type="OrthoDB" id="1708403at2759"/>
<keyword evidence="1" id="KW-0862">Zinc</keyword>
<dbReference type="SUPFAM" id="SSF48371">
    <property type="entry name" value="ARM repeat"/>
    <property type="match status" value="1"/>
</dbReference>
<comment type="caution">
    <text evidence="5">The sequence shown here is derived from an EMBL/GenBank/DDBJ whole genome shotgun (WGS) entry which is preliminary data.</text>
</comment>
<dbReference type="EMBL" id="JADCNL010000010">
    <property type="protein sequence ID" value="KAG0464520.1"/>
    <property type="molecule type" value="Genomic_DNA"/>
</dbReference>
<evidence type="ECO:0000259" key="4">
    <source>
        <dbReference type="Pfam" id="PF24079"/>
    </source>
</evidence>
<comment type="similarity">
    <text evidence="1">Belongs to the UBR4 family.</text>
</comment>
<evidence type="ECO:0000313" key="6">
    <source>
        <dbReference type="Proteomes" id="UP000636800"/>
    </source>
</evidence>
<dbReference type="InterPro" id="IPR016024">
    <property type="entry name" value="ARM-type_fold"/>
</dbReference>
<dbReference type="GO" id="GO:0008270">
    <property type="term" value="F:zinc ion binding"/>
    <property type="evidence" value="ECO:0007669"/>
    <property type="project" value="UniProtKB-KW"/>
</dbReference>
<feature type="region of interest" description="UBR4 E3 catalytic module" evidence="1">
    <location>
        <begin position="1633"/>
        <end position="2159"/>
    </location>
</feature>
<dbReference type="PANTHER" id="PTHR21725">
    <property type="entry name" value="E3 UBIQUITIN-PROTEIN LIGASE UBR4"/>
    <property type="match status" value="1"/>
</dbReference>
<feature type="region of interest" description="Disordered" evidence="2">
    <location>
        <begin position="200"/>
        <end position="228"/>
    </location>
</feature>
<keyword evidence="1" id="KW-0863">Zinc-finger</keyword>
<keyword evidence="6" id="KW-1185">Reference proteome</keyword>
<evidence type="ECO:0000313" key="5">
    <source>
        <dbReference type="EMBL" id="KAG0464520.1"/>
    </source>
</evidence>
<evidence type="ECO:0008006" key="7">
    <source>
        <dbReference type="Google" id="ProtNLM"/>
    </source>
</evidence>
<dbReference type="Pfam" id="PF13764">
    <property type="entry name" value="E3_UbLigase_R4"/>
    <property type="match status" value="1"/>
</dbReference>
<accession>A0A835Q5D4</accession>
<feature type="compositionally biased region" description="Low complexity" evidence="2">
    <location>
        <begin position="1964"/>
        <end position="1977"/>
    </location>
</feature>
<gene>
    <name evidence="5" type="ORF">HPP92_020589</name>
</gene>
<feature type="domain" description="E3 ubiquitin-protein ligase UBR4-like" evidence="4">
    <location>
        <begin position="566"/>
        <end position="690"/>
    </location>
</feature>
<dbReference type="Proteomes" id="UP000636800">
    <property type="component" value="Chromosome 10"/>
</dbReference>
<feature type="region of interest" description="Disordered" evidence="2">
    <location>
        <begin position="1957"/>
        <end position="1977"/>
    </location>
</feature>
<reference evidence="5 6" key="1">
    <citation type="journal article" date="2020" name="Nat. Food">
        <title>A phased Vanilla planifolia genome enables genetic improvement of flavour and production.</title>
        <authorList>
            <person name="Hasing T."/>
            <person name="Tang H."/>
            <person name="Brym M."/>
            <person name="Khazi F."/>
            <person name="Huang T."/>
            <person name="Chambers A.H."/>
        </authorList>
    </citation>
    <scope>NUCLEOTIDE SEQUENCE [LARGE SCALE GENOMIC DNA]</scope>
    <source>
        <tissue evidence="5">Leaf</tissue>
    </source>
</reference>
<evidence type="ECO:0000256" key="1">
    <source>
        <dbReference type="PROSITE-ProRule" id="PRU01388"/>
    </source>
</evidence>
<evidence type="ECO:0000256" key="2">
    <source>
        <dbReference type="SAM" id="MobiDB-lite"/>
    </source>
</evidence>
<dbReference type="InterPro" id="IPR025704">
    <property type="entry name" value="E3_Ub_ligase_UBR4_C"/>
</dbReference>
<dbReference type="InterPro" id="IPR045189">
    <property type="entry name" value="UBR4-like"/>
</dbReference>